<dbReference type="PRINTS" id="PR00385">
    <property type="entry name" value="P450"/>
</dbReference>
<dbReference type="InterPro" id="IPR001128">
    <property type="entry name" value="Cyt_P450"/>
</dbReference>
<evidence type="ECO:0000256" key="13">
    <source>
        <dbReference type="ARBA" id="ARBA00023136"/>
    </source>
</evidence>
<keyword evidence="16" id="KW-0812">Transmembrane</keyword>
<evidence type="ECO:0000256" key="6">
    <source>
        <dbReference type="ARBA" id="ARBA00022617"/>
    </source>
</evidence>
<keyword evidence="11 14" id="KW-0408">Iron</keyword>
<reference evidence="18" key="1">
    <citation type="submission" date="2011-05" db="EMBL/GenBank/DDBJ databases">
        <authorList>
            <person name="Richards S.R."/>
            <person name="Qu J."/>
            <person name="Jiang H."/>
            <person name="Jhangiani S.N."/>
            <person name="Agravi P."/>
            <person name="Goodspeed R."/>
            <person name="Gross S."/>
            <person name="Mandapat C."/>
            <person name="Jackson L."/>
            <person name="Mathew T."/>
            <person name="Pu L."/>
            <person name="Thornton R."/>
            <person name="Saada N."/>
            <person name="Wilczek-Boney K.B."/>
            <person name="Lee S."/>
            <person name="Kovar C."/>
            <person name="Wu Y."/>
            <person name="Scherer S.E."/>
            <person name="Worley K.C."/>
            <person name="Muzny D.M."/>
            <person name="Gibbs R."/>
        </authorList>
    </citation>
    <scope>NUCLEOTIDE SEQUENCE</scope>
    <source>
        <strain evidence="18">Brora</strain>
    </source>
</reference>
<dbReference type="SUPFAM" id="SSF48264">
    <property type="entry name" value="Cytochrome P450"/>
    <property type="match status" value="1"/>
</dbReference>
<keyword evidence="13 16" id="KW-0472">Membrane</keyword>
<feature type="binding site" description="axial binding residue" evidence="14">
    <location>
        <position position="308"/>
    </location>
    <ligand>
        <name>heme</name>
        <dbReference type="ChEBI" id="CHEBI:30413"/>
    </ligand>
    <ligandPart>
        <name>Fe</name>
        <dbReference type="ChEBI" id="CHEBI:18248"/>
    </ligandPart>
</feature>
<evidence type="ECO:0000256" key="14">
    <source>
        <dbReference type="PIRSR" id="PIRSR602403-1"/>
    </source>
</evidence>
<dbReference type="EnsemblMetazoa" id="SMAR015584-RA">
    <property type="protein sequence ID" value="SMAR015584-PA"/>
    <property type="gene ID" value="SMAR015584"/>
</dbReference>
<dbReference type="eggNOG" id="KOG0158">
    <property type="taxonomic scope" value="Eukaryota"/>
</dbReference>
<evidence type="ECO:0000256" key="9">
    <source>
        <dbReference type="ARBA" id="ARBA00022848"/>
    </source>
</evidence>
<keyword evidence="16" id="KW-1133">Transmembrane helix</keyword>
<dbReference type="PANTHER" id="PTHR24292">
    <property type="entry name" value="CYTOCHROME P450"/>
    <property type="match status" value="1"/>
</dbReference>
<keyword evidence="18" id="KW-1185">Reference proteome</keyword>
<evidence type="ECO:0000256" key="5">
    <source>
        <dbReference type="ARBA" id="ARBA00010617"/>
    </source>
</evidence>
<evidence type="ECO:0008006" key="19">
    <source>
        <dbReference type="Google" id="ProtNLM"/>
    </source>
</evidence>
<dbReference type="Gene3D" id="1.10.630.10">
    <property type="entry name" value="Cytochrome P450"/>
    <property type="match status" value="1"/>
</dbReference>
<evidence type="ECO:0000256" key="10">
    <source>
        <dbReference type="ARBA" id="ARBA00023002"/>
    </source>
</evidence>
<proteinExistence type="inferred from homology"/>
<name>T1JP05_STRMM</name>
<dbReference type="HOGENOM" id="CLU_001570_5_2_1"/>
<evidence type="ECO:0000313" key="17">
    <source>
        <dbReference type="EnsemblMetazoa" id="SMAR015584-PA"/>
    </source>
</evidence>
<dbReference type="CDD" id="cd11055">
    <property type="entry name" value="CYP3A-like"/>
    <property type="match status" value="1"/>
</dbReference>
<dbReference type="EMBL" id="JH431229">
    <property type="status" value="NOT_ANNOTATED_CDS"/>
    <property type="molecule type" value="Genomic_DNA"/>
</dbReference>
<comment type="function">
    <text evidence="2">May be involved in the metabolism of insect hormones and in the breakdown of synthetic insecticides.</text>
</comment>
<evidence type="ECO:0000256" key="8">
    <source>
        <dbReference type="ARBA" id="ARBA00022824"/>
    </source>
</evidence>
<dbReference type="InterPro" id="IPR002403">
    <property type="entry name" value="Cyt_P450_E_grp-IV"/>
</dbReference>
<keyword evidence="8" id="KW-0256">Endoplasmic reticulum</keyword>
<keyword evidence="7 14" id="KW-0479">Metal-binding</keyword>
<dbReference type="GO" id="GO:0005789">
    <property type="term" value="C:endoplasmic reticulum membrane"/>
    <property type="evidence" value="ECO:0007669"/>
    <property type="project" value="UniProtKB-SubCell"/>
</dbReference>
<evidence type="ECO:0000256" key="15">
    <source>
        <dbReference type="RuleBase" id="RU000461"/>
    </source>
</evidence>
<dbReference type="InterPro" id="IPR050476">
    <property type="entry name" value="Insect_CytP450_Detox"/>
</dbReference>
<dbReference type="GO" id="GO:0020037">
    <property type="term" value="F:heme binding"/>
    <property type="evidence" value="ECO:0007669"/>
    <property type="project" value="InterPro"/>
</dbReference>
<dbReference type="InterPro" id="IPR017972">
    <property type="entry name" value="Cyt_P450_CS"/>
</dbReference>
<keyword evidence="12 15" id="KW-0503">Monooxygenase</keyword>
<evidence type="ECO:0000256" key="11">
    <source>
        <dbReference type="ARBA" id="ARBA00023004"/>
    </source>
</evidence>
<organism evidence="17 18">
    <name type="scientific">Strigamia maritima</name>
    <name type="common">European centipede</name>
    <name type="synonym">Geophilus maritimus</name>
    <dbReference type="NCBI Taxonomy" id="126957"/>
    <lineage>
        <taxon>Eukaryota</taxon>
        <taxon>Metazoa</taxon>
        <taxon>Ecdysozoa</taxon>
        <taxon>Arthropoda</taxon>
        <taxon>Myriapoda</taxon>
        <taxon>Chilopoda</taxon>
        <taxon>Pleurostigmophora</taxon>
        <taxon>Geophilomorpha</taxon>
        <taxon>Linotaeniidae</taxon>
        <taxon>Strigamia</taxon>
    </lineage>
</organism>
<dbReference type="PhylomeDB" id="T1JP05"/>
<keyword evidence="10 15" id="KW-0560">Oxidoreductase</keyword>
<keyword evidence="6 14" id="KW-0349">Heme</keyword>
<evidence type="ECO:0000256" key="12">
    <source>
        <dbReference type="ARBA" id="ARBA00023033"/>
    </source>
</evidence>
<evidence type="ECO:0000256" key="3">
    <source>
        <dbReference type="ARBA" id="ARBA00004174"/>
    </source>
</evidence>
<evidence type="ECO:0000313" key="18">
    <source>
        <dbReference type="Proteomes" id="UP000014500"/>
    </source>
</evidence>
<evidence type="ECO:0000256" key="4">
    <source>
        <dbReference type="ARBA" id="ARBA00004406"/>
    </source>
</evidence>
<evidence type="ECO:0000256" key="7">
    <source>
        <dbReference type="ARBA" id="ARBA00022723"/>
    </source>
</evidence>
<comment type="subcellular location">
    <subcellularLocation>
        <location evidence="4">Endoplasmic reticulum membrane</location>
        <topology evidence="4">Peripheral membrane protein</topology>
    </subcellularLocation>
    <subcellularLocation>
        <location evidence="3">Microsome membrane</location>
        <topology evidence="3">Peripheral membrane protein</topology>
    </subcellularLocation>
</comment>
<dbReference type="GO" id="GO:0004497">
    <property type="term" value="F:monooxygenase activity"/>
    <property type="evidence" value="ECO:0007669"/>
    <property type="project" value="UniProtKB-KW"/>
</dbReference>
<dbReference type="PROSITE" id="PS00086">
    <property type="entry name" value="CYTOCHROME_P450"/>
    <property type="match status" value="1"/>
</dbReference>
<dbReference type="Proteomes" id="UP000014500">
    <property type="component" value="Unassembled WGS sequence"/>
</dbReference>
<evidence type="ECO:0000256" key="16">
    <source>
        <dbReference type="SAM" id="Phobius"/>
    </source>
</evidence>
<evidence type="ECO:0000256" key="2">
    <source>
        <dbReference type="ARBA" id="ARBA00003690"/>
    </source>
</evidence>
<feature type="transmembrane region" description="Helical" evidence="16">
    <location>
        <begin position="75"/>
        <end position="94"/>
    </location>
</feature>
<dbReference type="OMA" id="CDEDEYN"/>
<comment type="cofactor">
    <cofactor evidence="1 14">
        <name>heme</name>
        <dbReference type="ChEBI" id="CHEBI:30413"/>
    </cofactor>
</comment>
<keyword evidence="9" id="KW-0492">Microsome</keyword>
<evidence type="ECO:0000256" key="1">
    <source>
        <dbReference type="ARBA" id="ARBA00001971"/>
    </source>
</evidence>
<accession>T1JP05</accession>
<dbReference type="PANTHER" id="PTHR24292:SF54">
    <property type="entry name" value="CYP9F3-RELATED"/>
    <property type="match status" value="1"/>
</dbReference>
<dbReference type="AlphaFoldDB" id="T1JP05"/>
<dbReference type="Pfam" id="PF00067">
    <property type="entry name" value="p450"/>
    <property type="match status" value="1"/>
</dbReference>
<reference evidence="17" key="2">
    <citation type="submission" date="2015-02" db="UniProtKB">
        <authorList>
            <consortium name="EnsemblMetazoa"/>
        </authorList>
    </citation>
    <scope>IDENTIFICATION</scope>
</reference>
<dbReference type="FunFam" id="1.10.630.10:FF:000182">
    <property type="entry name" value="Cytochrome P450 3A4"/>
    <property type="match status" value="1"/>
</dbReference>
<dbReference type="InterPro" id="IPR036396">
    <property type="entry name" value="Cyt_P450_sf"/>
</dbReference>
<dbReference type="GO" id="GO:0005506">
    <property type="term" value="F:iron ion binding"/>
    <property type="evidence" value="ECO:0007669"/>
    <property type="project" value="InterPro"/>
</dbReference>
<dbReference type="GO" id="GO:0016705">
    <property type="term" value="F:oxidoreductase activity, acting on paired donors, with incorporation or reduction of molecular oxygen"/>
    <property type="evidence" value="ECO:0007669"/>
    <property type="project" value="InterPro"/>
</dbReference>
<comment type="similarity">
    <text evidence="5 15">Belongs to the cytochrome P450 family.</text>
</comment>
<protein>
    <recommendedName>
        <fullName evidence="19">Cytochrome P450</fullName>
    </recommendedName>
</protein>
<dbReference type="PRINTS" id="PR00465">
    <property type="entry name" value="EP450IV"/>
</dbReference>
<dbReference type="STRING" id="126957.T1JP05"/>
<sequence>MQMVHLIEECVQQSVDSLEDKADVEEPIEFTRIFAVLALDVIASCAFGMKSDCIKNQESEFVLRAQKAFRANPKIIYLMLTLPILIKFIPLSWMPNPFKYFQDIADQTIDMRLKNKDFTRRDLLQIMLEAELPRDENNKSDETESQQTGIKKTLTREVVIAQTVLFILAGYETTANTVSYLAYELASNQDIQEKLIREVDDVMADCKGKLTYEAVSSMQYLDMAISETLRKYPPVVRTDRVCDEDEYNLNGIAIKKGMMIVFPIYAIHHNPEFYSNPQTFDPERFSVGNKAKRNPFTYLPFGAGPRNCMAMRFALLEVKLVVAHMLSKYRFQTCPETQFPLLFNVVQGLLQPQSVKLTLQKRIDQPHID</sequence>